<dbReference type="OrthoDB" id="5140508at2759"/>
<proteinExistence type="predicted"/>
<dbReference type="AlphaFoldDB" id="A0A9N9UMI3"/>
<protein>
    <submittedName>
        <fullName evidence="1">Uncharacterized protein</fullName>
    </submittedName>
</protein>
<name>A0A9N9UMI3_9HYPO</name>
<gene>
    <name evidence="1" type="ORF">CBYS24578_00010723</name>
</gene>
<dbReference type="EMBL" id="CABFNO020001496">
    <property type="protein sequence ID" value="CAG9992499.1"/>
    <property type="molecule type" value="Genomic_DNA"/>
</dbReference>
<organism evidence="1 2">
    <name type="scientific">Clonostachys byssicola</name>
    <dbReference type="NCBI Taxonomy" id="160290"/>
    <lineage>
        <taxon>Eukaryota</taxon>
        <taxon>Fungi</taxon>
        <taxon>Dikarya</taxon>
        <taxon>Ascomycota</taxon>
        <taxon>Pezizomycotina</taxon>
        <taxon>Sordariomycetes</taxon>
        <taxon>Hypocreomycetidae</taxon>
        <taxon>Hypocreales</taxon>
        <taxon>Bionectriaceae</taxon>
        <taxon>Clonostachys</taxon>
    </lineage>
</organism>
<dbReference type="Proteomes" id="UP000754883">
    <property type="component" value="Unassembled WGS sequence"/>
</dbReference>
<evidence type="ECO:0000313" key="1">
    <source>
        <dbReference type="EMBL" id="CAG9992499.1"/>
    </source>
</evidence>
<sequence>MTSRYLILSADYWGRLCSSSSFGQRLVESGSWTGTTGLVGRLVFPSCLDPSRPPAATDPISLAFTPSTSQSSFLKLQATGCTTGICSIHHSTAALFMHLLVPLTDYFALRFSFLIQHGHGVAPLYRLAPRAYPLDAHWTMDGSQMGPLLPTSREAPTCFLVQSKHLHPIGRALAFEDHLDEPSLARSGRHRRWLMVIWRTNHSG</sequence>
<comment type="caution">
    <text evidence="1">The sequence shown here is derived from an EMBL/GenBank/DDBJ whole genome shotgun (WGS) entry which is preliminary data.</text>
</comment>
<reference evidence="1" key="1">
    <citation type="submission" date="2021-10" db="EMBL/GenBank/DDBJ databases">
        <authorList>
            <person name="Piombo E."/>
        </authorList>
    </citation>
    <scope>NUCLEOTIDE SEQUENCE</scope>
</reference>
<keyword evidence="2" id="KW-1185">Reference proteome</keyword>
<evidence type="ECO:0000313" key="2">
    <source>
        <dbReference type="Proteomes" id="UP000754883"/>
    </source>
</evidence>
<accession>A0A9N9UMI3</accession>